<comment type="caution">
    <text evidence="1">The sequence shown here is derived from an EMBL/GenBank/DDBJ whole genome shotgun (WGS) entry which is preliminary data.</text>
</comment>
<keyword evidence="2" id="KW-1185">Reference proteome</keyword>
<name>A0ACC0YRF6_9ROSI</name>
<evidence type="ECO:0000313" key="1">
    <source>
        <dbReference type="EMBL" id="KAJ0040164.1"/>
    </source>
</evidence>
<accession>A0ACC0YRF6</accession>
<organism evidence="1 2">
    <name type="scientific">Pistacia integerrima</name>
    <dbReference type="NCBI Taxonomy" id="434235"/>
    <lineage>
        <taxon>Eukaryota</taxon>
        <taxon>Viridiplantae</taxon>
        <taxon>Streptophyta</taxon>
        <taxon>Embryophyta</taxon>
        <taxon>Tracheophyta</taxon>
        <taxon>Spermatophyta</taxon>
        <taxon>Magnoliopsida</taxon>
        <taxon>eudicotyledons</taxon>
        <taxon>Gunneridae</taxon>
        <taxon>Pentapetalae</taxon>
        <taxon>rosids</taxon>
        <taxon>malvids</taxon>
        <taxon>Sapindales</taxon>
        <taxon>Anacardiaceae</taxon>
        <taxon>Pistacia</taxon>
    </lineage>
</organism>
<dbReference type="EMBL" id="CM047740">
    <property type="protein sequence ID" value="KAJ0040164.1"/>
    <property type="molecule type" value="Genomic_DNA"/>
</dbReference>
<dbReference type="Proteomes" id="UP001163603">
    <property type="component" value="Chromosome 5"/>
</dbReference>
<sequence length="191" mass="21017">MAIELGESSGLGDSKCLSCDDLPSLPCKQKLVLVDKGVVVNGIANVTTPMHDEKKGYKMNDHMKGPWKNFFVSKSLAPSWNNSLWCVAELGEGYEIGEFGKSGVKGNEEKSECEQVALETNMIVLREEGLVEVGERGKSEVNVKKGNVSKHGRGEEDDDCRIFFYECDMSGVKDLNHETGLRLESLGRKKG</sequence>
<proteinExistence type="predicted"/>
<reference evidence="2" key="1">
    <citation type="journal article" date="2023" name="G3 (Bethesda)">
        <title>Genome assembly and association tests identify interacting loci associated with vigor, precocity, and sex in interspecific pistachio rootstocks.</title>
        <authorList>
            <person name="Palmer W."/>
            <person name="Jacygrad E."/>
            <person name="Sagayaradj S."/>
            <person name="Cavanaugh K."/>
            <person name="Han R."/>
            <person name="Bertier L."/>
            <person name="Beede B."/>
            <person name="Kafkas S."/>
            <person name="Golino D."/>
            <person name="Preece J."/>
            <person name="Michelmore R."/>
        </authorList>
    </citation>
    <scope>NUCLEOTIDE SEQUENCE [LARGE SCALE GENOMIC DNA]</scope>
</reference>
<protein>
    <submittedName>
        <fullName evidence="1">Uncharacterized protein</fullName>
    </submittedName>
</protein>
<gene>
    <name evidence="1" type="ORF">Pint_27457</name>
</gene>
<evidence type="ECO:0000313" key="2">
    <source>
        <dbReference type="Proteomes" id="UP001163603"/>
    </source>
</evidence>